<evidence type="ECO:0000313" key="3">
    <source>
        <dbReference type="Proteomes" id="UP001642484"/>
    </source>
</evidence>
<organism evidence="2 3">
    <name type="scientific">Durusdinium trenchii</name>
    <dbReference type="NCBI Taxonomy" id="1381693"/>
    <lineage>
        <taxon>Eukaryota</taxon>
        <taxon>Sar</taxon>
        <taxon>Alveolata</taxon>
        <taxon>Dinophyceae</taxon>
        <taxon>Suessiales</taxon>
        <taxon>Symbiodiniaceae</taxon>
        <taxon>Durusdinium</taxon>
    </lineage>
</organism>
<keyword evidence="3" id="KW-1185">Reference proteome</keyword>
<dbReference type="EMBL" id="CAXAMN010018335">
    <property type="protein sequence ID" value="CAK9052243.1"/>
    <property type="molecule type" value="Genomic_DNA"/>
</dbReference>
<sequence>MFLGPGPAVGPGVRAPLRGINLEPDPNILRLRTERLNKDFLYTYRLKRKEYWVYKAAARLWREGIEWATALEIVSEAFDATTH</sequence>
<proteinExistence type="predicted"/>
<gene>
    <name evidence="1" type="ORF">CCMP2556_LOCUS26321</name>
    <name evidence="2" type="ORF">CCMP2556_LOCUS26382</name>
</gene>
<evidence type="ECO:0000313" key="2">
    <source>
        <dbReference type="EMBL" id="CAK9052243.1"/>
    </source>
</evidence>
<dbReference type="Proteomes" id="UP001642484">
    <property type="component" value="Unassembled WGS sequence"/>
</dbReference>
<protein>
    <submittedName>
        <fullName evidence="2">Uncharacterized protein</fullName>
    </submittedName>
</protein>
<name>A0ABP0ML88_9DINO</name>
<accession>A0ABP0ML88</accession>
<dbReference type="EMBL" id="CAXAMN010018224">
    <property type="protein sequence ID" value="CAK9052079.1"/>
    <property type="molecule type" value="Genomic_DNA"/>
</dbReference>
<evidence type="ECO:0000313" key="1">
    <source>
        <dbReference type="EMBL" id="CAK9052079.1"/>
    </source>
</evidence>
<reference evidence="2 3" key="1">
    <citation type="submission" date="2024-02" db="EMBL/GenBank/DDBJ databases">
        <authorList>
            <person name="Chen Y."/>
            <person name="Shah S."/>
            <person name="Dougan E. K."/>
            <person name="Thang M."/>
            <person name="Chan C."/>
        </authorList>
    </citation>
    <scope>NUCLEOTIDE SEQUENCE [LARGE SCALE GENOMIC DNA]</scope>
</reference>
<comment type="caution">
    <text evidence="2">The sequence shown here is derived from an EMBL/GenBank/DDBJ whole genome shotgun (WGS) entry which is preliminary data.</text>
</comment>